<evidence type="ECO:0000313" key="2">
    <source>
        <dbReference type="Proteomes" id="UP000004263"/>
    </source>
</evidence>
<gene>
    <name evidence="1" type="ORF">RED65_02158</name>
</gene>
<comment type="caution">
    <text evidence="1">The sequence shown here is derived from an EMBL/GenBank/DDBJ whole genome shotgun (WGS) entry which is preliminary data.</text>
</comment>
<proteinExistence type="predicted"/>
<keyword evidence="2" id="KW-1185">Reference proteome</keyword>
<dbReference type="AlphaFoldDB" id="Q1MYF8"/>
<name>Q1MYF8_9GAMM</name>
<dbReference type="HOGENOM" id="CLU_3408788_0_0_6"/>
<organism evidence="1 2">
    <name type="scientific">Bermanella marisrubri</name>
    <dbReference type="NCBI Taxonomy" id="207949"/>
    <lineage>
        <taxon>Bacteria</taxon>
        <taxon>Pseudomonadati</taxon>
        <taxon>Pseudomonadota</taxon>
        <taxon>Gammaproteobacteria</taxon>
        <taxon>Oceanospirillales</taxon>
        <taxon>Oceanospirillaceae</taxon>
        <taxon>Bermanella</taxon>
    </lineage>
</organism>
<reference evidence="1 2" key="1">
    <citation type="submission" date="2006-03" db="EMBL/GenBank/DDBJ databases">
        <authorList>
            <person name="Pinhassi J."/>
            <person name="Pedros-Alio C."/>
            <person name="Ferriera S."/>
            <person name="Johnson J."/>
            <person name="Kravitz S."/>
            <person name="Halpern A."/>
            <person name="Remington K."/>
            <person name="Beeson K."/>
            <person name="Tran B."/>
            <person name="Rogers Y.-H."/>
            <person name="Friedman R."/>
            <person name="Venter J.C."/>
        </authorList>
    </citation>
    <scope>NUCLEOTIDE SEQUENCE [LARGE SCALE GENOMIC DNA]</scope>
    <source>
        <strain evidence="1 2">RED65</strain>
    </source>
</reference>
<dbReference type="STRING" id="207949.RED65_02158"/>
<protein>
    <submittedName>
        <fullName evidence="1">Uncharacterized protein</fullName>
    </submittedName>
</protein>
<dbReference type="Proteomes" id="UP000004263">
    <property type="component" value="Unassembled WGS sequence"/>
</dbReference>
<dbReference type="EMBL" id="AAQH01000026">
    <property type="protein sequence ID" value="EAT10987.1"/>
    <property type="molecule type" value="Genomic_DNA"/>
</dbReference>
<accession>Q1MYF8</accession>
<sequence length="29" mass="3379">MMNPRFFYCIEPISTLEQAGIVVYMLLAQ</sequence>
<evidence type="ECO:0000313" key="1">
    <source>
        <dbReference type="EMBL" id="EAT10987.1"/>
    </source>
</evidence>